<accession>A0AAW1UM53</accession>
<evidence type="ECO:0000256" key="1">
    <source>
        <dbReference type="SAM" id="MobiDB-lite"/>
    </source>
</evidence>
<feature type="compositionally biased region" description="Polar residues" evidence="1">
    <location>
        <begin position="41"/>
        <end position="50"/>
    </location>
</feature>
<keyword evidence="3" id="KW-1185">Reference proteome</keyword>
<dbReference type="AlphaFoldDB" id="A0AAW1UM53"/>
<feature type="compositionally biased region" description="Basic and acidic residues" evidence="1">
    <location>
        <begin position="52"/>
        <end position="65"/>
    </location>
</feature>
<dbReference type="Proteomes" id="UP001431783">
    <property type="component" value="Unassembled WGS sequence"/>
</dbReference>
<reference evidence="2 3" key="1">
    <citation type="submission" date="2023-03" db="EMBL/GenBank/DDBJ databases">
        <title>Genome insight into feeding habits of ladybird beetles.</title>
        <authorList>
            <person name="Li H.-S."/>
            <person name="Huang Y.-H."/>
            <person name="Pang H."/>
        </authorList>
    </citation>
    <scope>NUCLEOTIDE SEQUENCE [LARGE SCALE GENOMIC DNA]</scope>
    <source>
        <strain evidence="2">SYSU_2023b</strain>
        <tissue evidence="2">Whole body</tissue>
    </source>
</reference>
<feature type="region of interest" description="Disordered" evidence="1">
    <location>
        <begin position="28"/>
        <end position="65"/>
    </location>
</feature>
<comment type="caution">
    <text evidence="2">The sequence shown here is derived from an EMBL/GenBank/DDBJ whole genome shotgun (WGS) entry which is preliminary data.</text>
</comment>
<protein>
    <submittedName>
        <fullName evidence="2">Uncharacterized protein</fullName>
    </submittedName>
</protein>
<proteinExistence type="predicted"/>
<organism evidence="2 3">
    <name type="scientific">Henosepilachna vigintioctopunctata</name>
    <dbReference type="NCBI Taxonomy" id="420089"/>
    <lineage>
        <taxon>Eukaryota</taxon>
        <taxon>Metazoa</taxon>
        <taxon>Ecdysozoa</taxon>
        <taxon>Arthropoda</taxon>
        <taxon>Hexapoda</taxon>
        <taxon>Insecta</taxon>
        <taxon>Pterygota</taxon>
        <taxon>Neoptera</taxon>
        <taxon>Endopterygota</taxon>
        <taxon>Coleoptera</taxon>
        <taxon>Polyphaga</taxon>
        <taxon>Cucujiformia</taxon>
        <taxon>Coccinelloidea</taxon>
        <taxon>Coccinellidae</taxon>
        <taxon>Epilachninae</taxon>
        <taxon>Epilachnini</taxon>
        <taxon>Henosepilachna</taxon>
    </lineage>
</organism>
<sequence length="90" mass="10068">MNISSEESEDRHVSVIPDIHRRVRQRETDLGMSQLRAYPGTSLSLKSGNVTDDDKRKGNVNKDENRDAKGISVIANNSSLVKSDIAEWKT</sequence>
<gene>
    <name evidence="2" type="ORF">WA026_004808</name>
</gene>
<evidence type="ECO:0000313" key="3">
    <source>
        <dbReference type="Proteomes" id="UP001431783"/>
    </source>
</evidence>
<feature type="region of interest" description="Disordered" evidence="1">
    <location>
        <begin position="1"/>
        <end position="20"/>
    </location>
</feature>
<evidence type="ECO:0000313" key="2">
    <source>
        <dbReference type="EMBL" id="KAK9883868.1"/>
    </source>
</evidence>
<name>A0AAW1UM53_9CUCU</name>
<dbReference type="EMBL" id="JARQZJ010000092">
    <property type="protein sequence ID" value="KAK9883868.1"/>
    <property type="molecule type" value="Genomic_DNA"/>
</dbReference>